<evidence type="ECO:0000259" key="1">
    <source>
        <dbReference type="Pfam" id="PF02464"/>
    </source>
</evidence>
<dbReference type="Gene3D" id="3.90.950.20">
    <property type="entry name" value="CinA-like"/>
    <property type="match status" value="1"/>
</dbReference>
<proteinExistence type="predicted"/>
<protein>
    <submittedName>
        <fullName evidence="2">CinA family protein</fullName>
    </submittedName>
</protein>
<organism evidence="2 3">
    <name type="scientific">Roseovarius ramblicola</name>
    <dbReference type="NCBI Taxonomy" id="2022336"/>
    <lineage>
        <taxon>Bacteria</taxon>
        <taxon>Pseudomonadati</taxon>
        <taxon>Pseudomonadota</taxon>
        <taxon>Alphaproteobacteria</taxon>
        <taxon>Rhodobacterales</taxon>
        <taxon>Roseobacteraceae</taxon>
        <taxon>Roseovarius</taxon>
    </lineage>
</organism>
<dbReference type="Pfam" id="PF02464">
    <property type="entry name" value="CinA"/>
    <property type="match status" value="1"/>
</dbReference>
<dbReference type="InterPro" id="IPR036653">
    <property type="entry name" value="CinA-like_C"/>
</dbReference>
<dbReference type="RefSeq" id="WP_377070090.1">
    <property type="nucleotide sequence ID" value="NZ_JBHMEC010000017.1"/>
</dbReference>
<dbReference type="EMBL" id="JBHMEC010000017">
    <property type="protein sequence ID" value="MFB9150554.1"/>
    <property type="molecule type" value="Genomic_DNA"/>
</dbReference>
<accession>A0ABV5I1H6</accession>
<reference evidence="2 3" key="1">
    <citation type="submission" date="2024-09" db="EMBL/GenBank/DDBJ databases">
        <authorList>
            <person name="Sun Q."/>
            <person name="Mori K."/>
        </authorList>
    </citation>
    <scope>NUCLEOTIDE SEQUENCE [LARGE SCALE GENOMIC DNA]</scope>
    <source>
        <strain evidence="2 3">CECT 9424</strain>
    </source>
</reference>
<dbReference type="InterPro" id="IPR008136">
    <property type="entry name" value="CinA_C"/>
</dbReference>
<dbReference type="SUPFAM" id="SSF142433">
    <property type="entry name" value="CinA-like"/>
    <property type="match status" value="1"/>
</dbReference>
<keyword evidence="3" id="KW-1185">Reference proteome</keyword>
<sequence length="160" mass="16293">MKIVLQLLDKARERGIMIATAESCTGGMVAAALTDVAGSSAVFERGFVTYSNAAKSEVLGVAPATLAAHGAVSEEVAREMAEGVLAHSGAQLAVSVTGIAGPGGSDRKPEGRVCFGLAMSGTATRTETREFGAPGRAEVRRLSRDHALALLLTALGDAQP</sequence>
<feature type="domain" description="CinA C-terminal" evidence="1">
    <location>
        <begin position="5"/>
        <end position="154"/>
    </location>
</feature>
<evidence type="ECO:0000313" key="3">
    <source>
        <dbReference type="Proteomes" id="UP001589670"/>
    </source>
</evidence>
<dbReference type="NCBIfam" id="TIGR00199">
    <property type="entry name" value="PncC_domain"/>
    <property type="match status" value="1"/>
</dbReference>
<dbReference type="Proteomes" id="UP001589670">
    <property type="component" value="Unassembled WGS sequence"/>
</dbReference>
<comment type="caution">
    <text evidence="2">The sequence shown here is derived from an EMBL/GenBank/DDBJ whole genome shotgun (WGS) entry which is preliminary data.</text>
</comment>
<gene>
    <name evidence="2" type="ORF">ACFFU4_12425</name>
</gene>
<name>A0ABV5I1H6_9RHOB</name>
<evidence type="ECO:0000313" key="2">
    <source>
        <dbReference type="EMBL" id="MFB9150554.1"/>
    </source>
</evidence>